<evidence type="ECO:0000313" key="2">
    <source>
        <dbReference type="EMBL" id="KAF2139090.1"/>
    </source>
</evidence>
<protein>
    <submittedName>
        <fullName evidence="2">Uncharacterized protein</fullName>
    </submittedName>
</protein>
<gene>
    <name evidence="2" type="ORF">K452DRAFT_300652</name>
</gene>
<feature type="region of interest" description="Disordered" evidence="1">
    <location>
        <begin position="278"/>
        <end position="297"/>
    </location>
</feature>
<dbReference type="EMBL" id="ML995494">
    <property type="protein sequence ID" value="KAF2139090.1"/>
    <property type="molecule type" value="Genomic_DNA"/>
</dbReference>
<sequence length="297" mass="34766">MTDNANSTVRQDDENADVALENAPSVAPNMPAAPPQQQHGMQLRTPLERQQRMVLQAVIDPNREPAVISRRLALGPVGAFVPFNKNDEATENLLRKDITRGYRHYSQFETEYRYLGVRYHRLRIEIREMEVFDIRYREQMHQWFRPANADALAGRSLLTTEPLHLLASVRNATDQCDYRRAWFLRNRAYCSLFEIAKFLRYIHTVLTLMRTRWQPRMFATGRLQQEISPEEEEDFLDRFFAWLSTLTEARKQMDLGRTLDAIMLDFLEGYPLRVRDAPADVDDADNDANDEIDEEVE</sequence>
<name>A0A6A6B4X7_9PEZI</name>
<evidence type="ECO:0000256" key="1">
    <source>
        <dbReference type="SAM" id="MobiDB-lite"/>
    </source>
</evidence>
<keyword evidence="3" id="KW-1185">Reference proteome</keyword>
<dbReference type="GeneID" id="54299851"/>
<accession>A0A6A6B4X7</accession>
<dbReference type="RefSeq" id="XP_033394803.1">
    <property type="nucleotide sequence ID" value="XM_033542354.1"/>
</dbReference>
<evidence type="ECO:0000313" key="3">
    <source>
        <dbReference type="Proteomes" id="UP000799438"/>
    </source>
</evidence>
<reference evidence="2" key="1">
    <citation type="journal article" date="2020" name="Stud. Mycol.">
        <title>101 Dothideomycetes genomes: a test case for predicting lifestyles and emergence of pathogens.</title>
        <authorList>
            <person name="Haridas S."/>
            <person name="Albert R."/>
            <person name="Binder M."/>
            <person name="Bloem J."/>
            <person name="Labutti K."/>
            <person name="Salamov A."/>
            <person name="Andreopoulos B."/>
            <person name="Baker S."/>
            <person name="Barry K."/>
            <person name="Bills G."/>
            <person name="Bluhm B."/>
            <person name="Cannon C."/>
            <person name="Castanera R."/>
            <person name="Culley D."/>
            <person name="Daum C."/>
            <person name="Ezra D."/>
            <person name="Gonzalez J."/>
            <person name="Henrissat B."/>
            <person name="Kuo A."/>
            <person name="Liang C."/>
            <person name="Lipzen A."/>
            <person name="Lutzoni F."/>
            <person name="Magnuson J."/>
            <person name="Mondo S."/>
            <person name="Nolan M."/>
            <person name="Ohm R."/>
            <person name="Pangilinan J."/>
            <person name="Park H.-J."/>
            <person name="Ramirez L."/>
            <person name="Alfaro M."/>
            <person name="Sun H."/>
            <person name="Tritt A."/>
            <person name="Yoshinaga Y."/>
            <person name="Zwiers L.-H."/>
            <person name="Turgeon B."/>
            <person name="Goodwin S."/>
            <person name="Spatafora J."/>
            <person name="Crous P."/>
            <person name="Grigoriev I."/>
        </authorList>
    </citation>
    <scope>NUCLEOTIDE SEQUENCE</scope>
    <source>
        <strain evidence="2">CBS 121167</strain>
    </source>
</reference>
<organism evidence="2 3">
    <name type="scientific">Aplosporella prunicola CBS 121167</name>
    <dbReference type="NCBI Taxonomy" id="1176127"/>
    <lineage>
        <taxon>Eukaryota</taxon>
        <taxon>Fungi</taxon>
        <taxon>Dikarya</taxon>
        <taxon>Ascomycota</taxon>
        <taxon>Pezizomycotina</taxon>
        <taxon>Dothideomycetes</taxon>
        <taxon>Dothideomycetes incertae sedis</taxon>
        <taxon>Botryosphaeriales</taxon>
        <taxon>Aplosporellaceae</taxon>
        <taxon>Aplosporella</taxon>
    </lineage>
</organism>
<feature type="compositionally biased region" description="Acidic residues" evidence="1">
    <location>
        <begin position="279"/>
        <end position="297"/>
    </location>
</feature>
<dbReference type="AlphaFoldDB" id="A0A6A6B4X7"/>
<dbReference type="Proteomes" id="UP000799438">
    <property type="component" value="Unassembled WGS sequence"/>
</dbReference>
<proteinExistence type="predicted"/>